<reference evidence="3" key="1">
    <citation type="submission" date="2013-10" db="EMBL/GenBank/DDBJ databases">
        <title>Genomic analysis of the causative agents of coccidiosis in chickens.</title>
        <authorList>
            <person name="Reid A.J."/>
            <person name="Blake D."/>
            <person name="Billington K."/>
            <person name="Browne H."/>
            <person name="Dunn M."/>
            <person name="Hung S."/>
            <person name="Kawahara F."/>
            <person name="Miranda-Saavedra D."/>
            <person name="Mourier T."/>
            <person name="Nagra H."/>
            <person name="Otto T.D."/>
            <person name="Rawlings N."/>
            <person name="Sanchez A."/>
            <person name="Sanders M."/>
            <person name="Subramaniam C."/>
            <person name="Tay Y."/>
            <person name="Dear P."/>
            <person name="Doerig C."/>
            <person name="Gruber A."/>
            <person name="Parkinson J."/>
            <person name="Shirley M."/>
            <person name="Wan K.L."/>
            <person name="Berriman M."/>
            <person name="Tomley F."/>
            <person name="Pain A."/>
        </authorList>
    </citation>
    <scope>NUCLEOTIDE SEQUENCE [LARGE SCALE GENOMIC DNA]</scope>
    <source>
        <strain evidence="3">Weybridge</strain>
    </source>
</reference>
<feature type="signal peptide" evidence="2">
    <location>
        <begin position="1"/>
        <end position="24"/>
    </location>
</feature>
<gene>
    <name evidence="3" type="ORF">EMWEY_00033050</name>
</gene>
<reference evidence="3" key="2">
    <citation type="submission" date="2013-10" db="EMBL/GenBank/DDBJ databases">
        <authorList>
            <person name="Aslett M."/>
        </authorList>
    </citation>
    <scope>NUCLEOTIDE SEQUENCE [LARGE SCALE GENOMIC DNA]</scope>
    <source>
        <strain evidence="3">Weybridge</strain>
    </source>
</reference>
<evidence type="ECO:0000256" key="1">
    <source>
        <dbReference type="SAM" id="MobiDB-lite"/>
    </source>
</evidence>
<dbReference type="AlphaFoldDB" id="U6M6F9"/>
<dbReference type="Proteomes" id="UP000030763">
    <property type="component" value="Unassembled WGS sequence"/>
</dbReference>
<feature type="region of interest" description="Disordered" evidence="1">
    <location>
        <begin position="417"/>
        <end position="436"/>
    </location>
</feature>
<dbReference type="VEuPathDB" id="ToxoDB:EMWEY_00033050"/>
<organism evidence="3 4">
    <name type="scientific">Eimeria maxima</name>
    <name type="common">Coccidian parasite</name>
    <dbReference type="NCBI Taxonomy" id="5804"/>
    <lineage>
        <taxon>Eukaryota</taxon>
        <taxon>Sar</taxon>
        <taxon>Alveolata</taxon>
        <taxon>Apicomplexa</taxon>
        <taxon>Conoidasida</taxon>
        <taxon>Coccidia</taxon>
        <taxon>Eucoccidiorida</taxon>
        <taxon>Eimeriorina</taxon>
        <taxon>Eimeriidae</taxon>
        <taxon>Eimeria</taxon>
    </lineage>
</organism>
<evidence type="ECO:0000313" key="4">
    <source>
        <dbReference type="Proteomes" id="UP000030763"/>
    </source>
</evidence>
<keyword evidence="2" id="KW-0732">Signal</keyword>
<dbReference type="OrthoDB" id="346095at2759"/>
<accession>U6M6F9</accession>
<feature type="compositionally biased region" description="Polar residues" evidence="1">
    <location>
        <begin position="58"/>
        <end position="76"/>
    </location>
</feature>
<feature type="compositionally biased region" description="Low complexity" evidence="1">
    <location>
        <begin position="420"/>
        <end position="429"/>
    </location>
</feature>
<feature type="region of interest" description="Disordered" evidence="1">
    <location>
        <begin position="23"/>
        <end position="85"/>
    </location>
</feature>
<feature type="chain" id="PRO_5004675161" evidence="2">
    <location>
        <begin position="25"/>
        <end position="520"/>
    </location>
</feature>
<name>U6M6F9_EIMMA</name>
<dbReference type="EMBL" id="HG719247">
    <property type="protein sequence ID" value="CDJ57265.1"/>
    <property type="molecule type" value="Genomic_DNA"/>
</dbReference>
<proteinExistence type="predicted"/>
<evidence type="ECO:0000256" key="2">
    <source>
        <dbReference type="SAM" id="SignalP"/>
    </source>
</evidence>
<keyword evidence="4" id="KW-1185">Reference proteome</keyword>
<evidence type="ECO:0000313" key="3">
    <source>
        <dbReference type="EMBL" id="CDJ57265.1"/>
    </source>
</evidence>
<dbReference type="PROSITE" id="PS51257">
    <property type="entry name" value="PROKAR_LIPOPROTEIN"/>
    <property type="match status" value="1"/>
</dbReference>
<protein>
    <submittedName>
        <fullName evidence="3">Uncharacterized protein</fullName>
    </submittedName>
</protein>
<feature type="compositionally biased region" description="Low complexity" evidence="1">
    <location>
        <begin position="31"/>
        <end position="51"/>
    </location>
</feature>
<dbReference type="OMA" id="FARSKPF"/>
<dbReference type="RefSeq" id="XP_013333915.1">
    <property type="nucleotide sequence ID" value="XM_013478461.1"/>
</dbReference>
<dbReference type="GeneID" id="25337291"/>
<sequence>MRLAAATAAAAAAVLLQGCPVQSAGPPQSWPAWGIQQPGGQPGMVPQGAPASWWPAVNPTSQQSGSSAPLQQQQQHAPVVAGAPGAGAPVQMPALMQMQGLVQQRARVQPPAVLPQHDNGSSGAVPGAVSMSTSAAAGLWRSSNTSRAVQELQVQVNKVFRRPGTGGNWGAPGYEVLAPVENLTSALTELSKLIQNVIAFCEAENLQKGFAEDGGRQQLQALQASTQAAAAASKFPVEAFVEQGRDYARRVTQQMRALRDMLNVVLAASSNKATVLREVQQFNAAVADSKEVYQLGSQVSSAAVGAVLPYLSTCSFFSKNGPHGAYRLWSLVGARINSSLRYMFQVLEVARKTSGRLLDLVSGKIQPQSLLDFARSKPFFRAAAYLETADARSVSAVSYFNELAAAFQQHTSFPALSRPHAAAGGAESSSSHRHRHHLDLNDDEQQTFDEDAQAEFSLMAEDLSPEPQRQKSLLGEADDQAREDLQTAVDDAPFLWAAPKDRAVREFEEGSSDMQTVDNS</sequence>